<accession>A0AAV5DC81</accession>
<name>A0AAV5DC81_ELECO</name>
<dbReference type="AlphaFoldDB" id="A0AAV5DC81"/>
<sequence length="138" mass="14620">MHLRRAAAREASLVHVPGTGLPWFVRSLSLLLQDAGLVCYGSRGFRNSVAFNAFQSSGNSIQSGHIAPPPAAPYCYRLRLIRAAPSLVSLSSLKTTLPNNLVQLCLASPSSGSCERLASADQPALCAQGEVQSSMSQH</sequence>
<evidence type="ECO:0000313" key="2">
    <source>
        <dbReference type="Proteomes" id="UP001054889"/>
    </source>
</evidence>
<reference evidence="1" key="1">
    <citation type="journal article" date="2018" name="DNA Res.">
        <title>Multiple hybrid de novo genome assembly of finger millet, an orphan allotetraploid crop.</title>
        <authorList>
            <person name="Hatakeyama M."/>
            <person name="Aluri S."/>
            <person name="Balachadran M.T."/>
            <person name="Sivarajan S.R."/>
            <person name="Patrignani A."/>
            <person name="Gruter S."/>
            <person name="Poveda L."/>
            <person name="Shimizu-Inatsugi R."/>
            <person name="Baeten J."/>
            <person name="Francoijs K.J."/>
            <person name="Nataraja K.N."/>
            <person name="Reddy Y.A.N."/>
            <person name="Phadnis S."/>
            <person name="Ravikumar R.L."/>
            <person name="Schlapbach R."/>
            <person name="Sreeman S.M."/>
            <person name="Shimizu K.K."/>
        </authorList>
    </citation>
    <scope>NUCLEOTIDE SEQUENCE</scope>
</reference>
<dbReference type="EMBL" id="BQKI01000015">
    <property type="protein sequence ID" value="GJN08028.1"/>
    <property type="molecule type" value="Genomic_DNA"/>
</dbReference>
<reference evidence="1" key="2">
    <citation type="submission" date="2021-12" db="EMBL/GenBank/DDBJ databases">
        <title>Resequencing data analysis of finger millet.</title>
        <authorList>
            <person name="Hatakeyama M."/>
            <person name="Aluri S."/>
            <person name="Balachadran M.T."/>
            <person name="Sivarajan S.R."/>
            <person name="Poveda L."/>
            <person name="Shimizu-Inatsugi R."/>
            <person name="Schlapbach R."/>
            <person name="Sreeman S.M."/>
            <person name="Shimizu K.K."/>
        </authorList>
    </citation>
    <scope>NUCLEOTIDE SEQUENCE</scope>
</reference>
<dbReference type="Proteomes" id="UP001054889">
    <property type="component" value="Unassembled WGS sequence"/>
</dbReference>
<keyword evidence="2" id="KW-1185">Reference proteome</keyword>
<protein>
    <submittedName>
        <fullName evidence="1">Uncharacterized protein</fullName>
    </submittedName>
</protein>
<proteinExistence type="predicted"/>
<comment type="caution">
    <text evidence="1">The sequence shown here is derived from an EMBL/GenBank/DDBJ whole genome shotgun (WGS) entry which is preliminary data.</text>
</comment>
<evidence type="ECO:0000313" key="1">
    <source>
        <dbReference type="EMBL" id="GJN08028.1"/>
    </source>
</evidence>
<organism evidence="1 2">
    <name type="scientific">Eleusine coracana subsp. coracana</name>
    <dbReference type="NCBI Taxonomy" id="191504"/>
    <lineage>
        <taxon>Eukaryota</taxon>
        <taxon>Viridiplantae</taxon>
        <taxon>Streptophyta</taxon>
        <taxon>Embryophyta</taxon>
        <taxon>Tracheophyta</taxon>
        <taxon>Spermatophyta</taxon>
        <taxon>Magnoliopsida</taxon>
        <taxon>Liliopsida</taxon>
        <taxon>Poales</taxon>
        <taxon>Poaceae</taxon>
        <taxon>PACMAD clade</taxon>
        <taxon>Chloridoideae</taxon>
        <taxon>Cynodonteae</taxon>
        <taxon>Eleusininae</taxon>
        <taxon>Eleusine</taxon>
    </lineage>
</organism>
<gene>
    <name evidence="1" type="primary">ga25913</name>
    <name evidence="1" type="ORF">PR202_ga25913</name>
</gene>